<dbReference type="EMBL" id="NCKW01008426">
    <property type="protein sequence ID" value="POM68069.1"/>
    <property type="molecule type" value="Genomic_DNA"/>
</dbReference>
<keyword evidence="1" id="KW-0812">Transmembrane</keyword>
<sequence length="101" mass="11735">MSTCSLLLFLLMMSYFCQFFTLLLRPKSLLILFLTLLQLFMCLLSLSLMLKAPLPCLLQHSPFLLKLLLPRLLQYPLFLLLSLALYPSSMFSLFYNPPLLK</sequence>
<keyword evidence="1" id="KW-0472">Membrane</keyword>
<comment type="caution">
    <text evidence="2">The sequence shown here is derived from an EMBL/GenBank/DDBJ whole genome shotgun (WGS) entry which is preliminary data.</text>
</comment>
<evidence type="ECO:0000256" key="1">
    <source>
        <dbReference type="SAM" id="Phobius"/>
    </source>
</evidence>
<evidence type="ECO:0000313" key="2">
    <source>
        <dbReference type="EMBL" id="POM68069.1"/>
    </source>
</evidence>
<organism evidence="2 3">
    <name type="scientific">Phytophthora palmivora</name>
    <dbReference type="NCBI Taxonomy" id="4796"/>
    <lineage>
        <taxon>Eukaryota</taxon>
        <taxon>Sar</taxon>
        <taxon>Stramenopiles</taxon>
        <taxon>Oomycota</taxon>
        <taxon>Peronosporomycetes</taxon>
        <taxon>Peronosporales</taxon>
        <taxon>Peronosporaceae</taxon>
        <taxon>Phytophthora</taxon>
    </lineage>
</organism>
<evidence type="ECO:0000313" key="3">
    <source>
        <dbReference type="Proteomes" id="UP000237271"/>
    </source>
</evidence>
<name>A0A2P4XRF1_9STRA</name>
<reference evidence="2 3" key="1">
    <citation type="journal article" date="2017" name="Genome Biol. Evol.">
        <title>Phytophthora megakarya and P. palmivora, closely related causal agents of cacao black pod rot, underwent increases in genome sizes and gene numbers by different mechanisms.</title>
        <authorList>
            <person name="Ali S.S."/>
            <person name="Shao J."/>
            <person name="Lary D.J."/>
            <person name="Kronmiller B."/>
            <person name="Shen D."/>
            <person name="Strem M.D."/>
            <person name="Amoako-Attah I."/>
            <person name="Akrofi A.Y."/>
            <person name="Begoude B.A."/>
            <person name="Ten Hoopen G.M."/>
            <person name="Coulibaly K."/>
            <person name="Kebe B.I."/>
            <person name="Melnick R.L."/>
            <person name="Guiltinan M.J."/>
            <person name="Tyler B.M."/>
            <person name="Meinhardt L.W."/>
            <person name="Bailey B.A."/>
        </authorList>
    </citation>
    <scope>NUCLEOTIDE SEQUENCE [LARGE SCALE GENOMIC DNA]</scope>
    <source>
        <strain evidence="3">sbr112.9</strain>
    </source>
</reference>
<protein>
    <submittedName>
        <fullName evidence="2">Uncharacterized protein</fullName>
    </submittedName>
</protein>
<keyword evidence="3" id="KW-1185">Reference proteome</keyword>
<proteinExistence type="predicted"/>
<accession>A0A2P4XRF1</accession>
<gene>
    <name evidence="2" type="ORF">PHPALM_15816</name>
</gene>
<keyword evidence="1" id="KW-1133">Transmembrane helix</keyword>
<feature type="transmembrane region" description="Helical" evidence="1">
    <location>
        <begin position="6"/>
        <end position="24"/>
    </location>
</feature>
<feature type="transmembrane region" description="Helical" evidence="1">
    <location>
        <begin position="31"/>
        <end position="52"/>
    </location>
</feature>
<feature type="transmembrane region" description="Helical" evidence="1">
    <location>
        <begin position="72"/>
        <end position="95"/>
    </location>
</feature>
<dbReference type="AlphaFoldDB" id="A0A2P4XRF1"/>
<dbReference type="Proteomes" id="UP000237271">
    <property type="component" value="Unassembled WGS sequence"/>
</dbReference>